<proteinExistence type="predicted"/>
<protein>
    <recommendedName>
        <fullName evidence="3">Knottin scorpion toxin-like domain-containing protein</fullName>
    </recommendedName>
</protein>
<reference evidence="2" key="1">
    <citation type="journal article" date="2012" name="Nat. Biotechnol.">
        <title>Reference genome sequence of the model plant Setaria.</title>
        <authorList>
            <person name="Bennetzen J.L."/>
            <person name="Schmutz J."/>
            <person name="Wang H."/>
            <person name="Percifield R."/>
            <person name="Hawkins J."/>
            <person name="Pontaroli A.C."/>
            <person name="Estep M."/>
            <person name="Feng L."/>
            <person name="Vaughn J.N."/>
            <person name="Grimwood J."/>
            <person name="Jenkins J."/>
            <person name="Barry K."/>
            <person name="Lindquist E."/>
            <person name="Hellsten U."/>
            <person name="Deshpande S."/>
            <person name="Wang X."/>
            <person name="Wu X."/>
            <person name="Mitros T."/>
            <person name="Triplett J."/>
            <person name="Yang X."/>
            <person name="Ye C.Y."/>
            <person name="Mauro-Herrera M."/>
            <person name="Wang L."/>
            <person name="Li P."/>
            <person name="Sharma M."/>
            <person name="Sharma R."/>
            <person name="Ronald P.C."/>
            <person name="Panaud O."/>
            <person name="Kellogg E.A."/>
            <person name="Brutnell T.P."/>
            <person name="Doust A.N."/>
            <person name="Tuskan G.A."/>
            <person name="Rokhsar D."/>
            <person name="Devos K.M."/>
        </authorList>
    </citation>
    <scope>NUCLEOTIDE SEQUENCE [LARGE SCALE GENOMIC DNA]</scope>
    <source>
        <strain evidence="2">Yugu1</strain>
    </source>
</reference>
<name>A0A368SAN5_SETIT</name>
<evidence type="ECO:0008006" key="3">
    <source>
        <dbReference type="Google" id="ProtNLM"/>
    </source>
</evidence>
<sequence>MGRIVHCMMATSFVVLLMISTNSPSCQACFGPWCFRRPEPCFRVRTYVSDNYCHGVCEVNQVVSNRAYCKFKRGTRGTVWQCCCPR</sequence>
<feature type="signal peptide" evidence="1">
    <location>
        <begin position="1"/>
        <end position="28"/>
    </location>
</feature>
<accession>A0A368SAN5</accession>
<feature type="chain" id="PRO_5016588799" description="Knottin scorpion toxin-like domain-containing protein" evidence="1">
    <location>
        <begin position="29"/>
        <end position="86"/>
    </location>
</feature>
<evidence type="ECO:0000313" key="2">
    <source>
        <dbReference type="EMBL" id="RCV39431.1"/>
    </source>
</evidence>
<dbReference type="AlphaFoldDB" id="A0A368SAN5"/>
<organism evidence="2">
    <name type="scientific">Setaria italica</name>
    <name type="common">Foxtail millet</name>
    <name type="synonym">Panicum italicum</name>
    <dbReference type="NCBI Taxonomy" id="4555"/>
    <lineage>
        <taxon>Eukaryota</taxon>
        <taxon>Viridiplantae</taxon>
        <taxon>Streptophyta</taxon>
        <taxon>Embryophyta</taxon>
        <taxon>Tracheophyta</taxon>
        <taxon>Spermatophyta</taxon>
        <taxon>Magnoliopsida</taxon>
        <taxon>Liliopsida</taxon>
        <taxon>Poales</taxon>
        <taxon>Poaceae</taxon>
        <taxon>PACMAD clade</taxon>
        <taxon>Panicoideae</taxon>
        <taxon>Panicodae</taxon>
        <taxon>Paniceae</taxon>
        <taxon>Cenchrinae</taxon>
        <taxon>Setaria</taxon>
    </lineage>
</organism>
<dbReference type="OrthoDB" id="670495at2759"/>
<reference evidence="2" key="2">
    <citation type="submission" date="2015-07" db="EMBL/GenBank/DDBJ databases">
        <authorList>
            <person name="Noorani M."/>
        </authorList>
    </citation>
    <scope>NUCLEOTIDE SEQUENCE</scope>
    <source>
        <strain evidence="2">Yugu1</strain>
    </source>
</reference>
<evidence type="ECO:0000256" key="1">
    <source>
        <dbReference type="SAM" id="SignalP"/>
    </source>
</evidence>
<gene>
    <name evidence="2" type="ORF">SETIT_8G224100v2</name>
</gene>
<keyword evidence="1" id="KW-0732">Signal</keyword>
<dbReference type="EMBL" id="CM003535">
    <property type="protein sequence ID" value="RCV39431.1"/>
    <property type="molecule type" value="Genomic_DNA"/>
</dbReference>